<dbReference type="GO" id="GO:0004106">
    <property type="term" value="F:chorismate mutase activity"/>
    <property type="evidence" value="ECO:0007669"/>
    <property type="project" value="UniProtKB-EC"/>
</dbReference>
<dbReference type="PANTHER" id="PTHR38041:SF1">
    <property type="entry name" value="CHORISMATE MUTASE"/>
    <property type="match status" value="1"/>
</dbReference>
<dbReference type="Gene3D" id="1.20.59.10">
    <property type="entry name" value="Chorismate mutase"/>
    <property type="match status" value="1"/>
</dbReference>
<dbReference type="SMART" id="SM00830">
    <property type="entry name" value="CM_2"/>
    <property type="match status" value="1"/>
</dbReference>
<dbReference type="Proteomes" id="UP000630528">
    <property type="component" value="Unassembled WGS sequence"/>
</dbReference>
<evidence type="ECO:0000256" key="1">
    <source>
        <dbReference type="ARBA" id="ARBA00012404"/>
    </source>
</evidence>
<evidence type="ECO:0000259" key="3">
    <source>
        <dbReference type="PROSITE" id="PS51168"/>
    </source>
</evidence>
<reference evidence="4" key="1">
    <citation type="journal article" date="2012" name="J. Microbiol. Biotechnol.">
        <title>Ramlibacter ginsenosidimutans sp. nov., with ginsenoside-converting activity.</title>
        <authorList>
            <person name="Wang L."/>
            <person name="An D.S."/>
            <person name="Kim S.G."/>
            <person name="Jin F.X."/>
            <person name="Kim S.C."/>
            <person name="Lee S.T."/>
            <person name="Im W.T."/>
        </authorList>
    </citation>
    <scope>NUCLEOTIDE SEQUENCE</scope>
    <source>
        <strain evidence="4">KACC 17527</strain>
    </source>
</reference>
<dbReference type="InterPro" id="IPR051331">
    <property type="entry name" value="Chorismate_mutase-related"/>
</dbReference>
<feature type="domain" description="Chorismate mutase" evidence="3">
    <location>
        <begin position="24"/>
        <end position="122"/>
    </location>
</feature>
<organism evidence="4 5">
    <name type="scientific">Ramlibacter ginsenosidimutans</name>
    <dbReference type="NCBI Taxonomy" id="502333"/>
    <lineage>
        <taxon>Bacteria</taxon>
        <taxon>Pseudomonadati</taxon>
        <taxon>Pseudomonadota</taxon>
        <taxon>Betaproteobacteria</taxon>
        <taxon>Burkholderiales</taxon>
        <taxon>Comamonadaceae</taxon>
        <taxon>Ramlibacter</taxon>
    </lineage>
</organism>
<dbReference type="PROSITE" id="PS51168">
    <property type="entry name" value="CHORISMATE_MUT_2"/>
    <property type="match status" value="1"/>
</dbReference>
<dbReference type="SUPFAM" id="SSF48600">
    <property type="entry name" value="Chorismate mutase II"/>
    <property type="match status" value="1"/>
</dbReference>
<dbReference type="InterPro" id="IPR036979">
    <property type="entry name" value="CM_dom_sf"/>
</dbReference>
<proteinExistence type="predicted"/>
<comment type="caution">
    <text evidence="4">The sequence shown here is derived from an EMBL/GenBank/DDBJ whole genome shotgun (WGS) entry which is preliminary data.</text>
</comment>
<dbReference type="Pfam" id="PF01817">
    <property type="entry name" value="CM_2"/>
    <property type="match status" value="1"/>
</dbReference>
<dbReference type="GO" id="GO:0009697">
    <property type="term" value="P:salicylic acid biosynthetic process"/>
    <property type="evidence" value="ECO:0007669"/>
    <property type="project" value="TreeGrafter"/>
</dbReference>
<gene>
    <name evidence="4" type="ORF">JJB11_17105</name>
</gene>
<sequence length="139" mass="15417">MTELQREPDAQGAPVRRFRDPAYRPLAENLAGVRREIDRIDDAIVRLLAERAMYVKDAARFKRDAFQVSAPARQAEVFARVRALAERHQPAFNGGFAGLPDVVESAYRALVAGYIACEQNYFGQTEAIAATSPPKANEP</sequence>
<evidence type="ECO:0000313" key="4">
    <source>
        <dbReference type="EMBL" id="MBK6007821.1"/>
    </source>
</evidence>
<accession>A0A934WNL6</accession>
<protein>
    <recommendedName>
        <fullName evidence="1">chorismate mutase</fullName>
        <ecNumber evidence="1">5.4.99.5</ecNumber>
    </recommendedName>
</protein>
<evidence type="ECO:0000256" key="2">
    <source>
        <dbReference type="ARBA" id="ARBA00023235"/>
    </source>
</evidence>
<dbReference type="EC" id="5.4.99.5" evidence="1"/>
<reference evidence="4" key="2">
    <citation type="submission" date="2021-01" db="EMBL/GenBank/DDBJ databases">
        <authorList>
            <person name="Kang M."/>
        </authorList>
    </citation>
    <scope>NUCLEOTIDE SEQUENCE</scope>
    <source>
        <strain evidence="4">KACC 17527</strain>
    </source>
</reference>
<dbReference type="AlphaFoldDB" id="A0A934WNL6"/>
<dbReference type="PANTHER" id="PTHR38041">
    <property type="entry name" value="CHORISMATE MUTASE"/>
    <property type="match status" value="1"/>
</dbReference>
<evidence type="ECO:0000313" key="5">
    <source>
        <dbReference type="Proteomes" id="UP000630528"/>
    </source>
</evidence>
<dbReference type="RefSeq" id="WP_201174009.1">
    <property type="nucleotide sequence ID" value="NZ_JAEPWM010000007.1"/>
</dbReference>
<dbReference type="EMBL" id="JAEPWM010000007">
    <property type="protein sequence ID" value="MBK6007821.1"/>
    <property type="molecule type" value="Genomic_DNA"/>
</dbReference>
<dbReference type="InterPro" id="IPR036263">
    <property type="entry name" value="Chorismate_II_sf"/>
</dbReference>
<keyword evidence="2" id="KW-0413">Isomerase</keyword>
<name>A0A934WNL6_9BURK</name>
<dbReference type="InterPro" id="IPR002701">
    <property type="entry name" value="CM_II_prokaryot"/>
</dbReference>
<dbReference type="GO" id="GO:0046417">
    <property type="term" value="P:chorismate metabolic process"/>
    <property type="evidence" value="ECO:0007669"/>
    <property type="project" value="InterPro"/>
</dbReference>
<keyword evidence="5" id="KW-1185">Reference proteome</keyword>